<dbReference type="EMBL" id="KZ452033">
    <property type="protein sequence ID" value="PKA50047.1"/>
    <property type="molecule type" value="Genomic_DNA"/>
</dbReference>
<sequence length="1220" mass="134947">MSTIAITSILEKMTGKDKDYRYMATSDLLNELSKDGFKADIELEMKLSHVILQQLEDVSGDVSGLAVKCLVPLVKKIGEERVLEMSNRLCDKLLNGKDQHRDIASIALKTIISEVSTQTLAQRILISISPHLISGITGSGKSIEIKCESLDILCDLLHRFGNLMSKDHADLLGALLSQLNVNQASVRKKTVSCIASLSSCLSDDLLAKATAEVVQLLKSISKPEITRTNIQMIGAISRSVGYRFGVYLRETVPLLIQYCTSASEADEELREYSLQALESFLLRCPRDISPYCDDILNLTLSYLSYDPNFTDSMDEDTDVEGADEEDDDESVNEYTDDEDCSWKVRRAAAKCLAAIIISRPEMLSKMYLEACPKLIERFREREENVKMDVFNTFIELLRQTGNVKKGQIEYDKSSPQFLLKHEVPKIVRSVNRQLREKSIKTKVGAFSVLKELVVVLPECLTDHIGTLVIGIEKALNDRSSTSNLKIEALTFTRLVFASHSPSAFHPYVQDLLSPILSAVAERYYKVTAEALRVCGELVHVLRPTFETCAFHFVSYVNPIYKAILARLANQDQDQEVKECAISCMSLVISTFGDNLQHDLPCCLPILVDRMGNEITRLTTVKAFAAVASSPLRVDLSCVLEQVVSELTAFLRKANRALRQATLGTLNSLLVAYGGQISSSSYEVIVVELSTLISDVDLHMTALALELCCTLMTDRKSSDTVGLTIKQKVLPQALILMRSSLLQGQALQALQRFFASLVQSANTSFDVLLDSLLASAKPSPQSGGLSKQAVYSIAQCVAVLCLAAGDHKCASTVEMLKGILTDNGNTNSAKKHLALLCLGEIGRRKDISMHAMIENIVIESFQSPLEEIKSAASFALGNIAVGNLSKYLPFILDQIDNQQKKQYLLLHSLKEVIARQSSDEAGHTELQDSHIDKILSLLFNHCESEEEGVRNVVAECLGKIALIEPRKLIPALKMRTTSPAAFTRATVVIAVKYSIVERPEKIDEIIYPEISSFLMLIKDSDRHVRRAAVLALSTAAHNKPALIKGLLPEMLPLLYDETVVKQELIRTVDLGPFKHTVDDGLEIRKAAFECVDTLLDSCLDQVNPSSFMVPYLFSGLSDHYDVKMPCHLILSKLSDKCPAAVLAVLDSLVEPLEKTINHKPKLDAVKQEVDRNEDMVRSALRAIASLSRISGGDCSMKFKMLMNNLTNIPALAEKYNSVRSE</sequence>
<dbReference type="GO" id="GO:0010265">
    <property type="term" value="P:SCF complex assembly"/>
    <property type="evidence" value="ECO:0007669"/>
    <property type="project" value="InterPro"/>
</dbReference>
<organism evidence="8 9">
    <name type="scientific">Apostasia shenzhenica</name>
    <dbReference type="NCBI Taxonomy" id="1088818"/>
    <lineage>
        <taxon>Eukaryota</taxon>
        <taxon>Viridiplantae</taxon>
        <taxon>Streptophyta</taxon>
        <taxon>Embryophyta</taxon>
        <taxon>Tracheophyta</taxon>
        <taxon>Spermatophyta</taxon>
        <taxon>Magnoliopsida</taxon>
        <taxon>Liliopsida</taxon>
        <taxon>Asparagales</taxon>
        <taxon>Orchidaceae</taxon>
        <taxon>Apostasioideae</taxon>
        <taxon>Apostasia</taxon>
    </lineage>
</organism>
<keyword evidence="3" id="KW-0833">Ubl conjugation pathway</keyword>
<feature type="region of interest" description="Disordered" evidence="6">
    <location>
        <begin position="313"/>
        <end position="334"/>
    </location>
</feature>
<dbReference type="AlphaFoldDB" id="A0A2I0A3C0"/>
<evidence type="ECO:0000256" key="5">
    <source>
        <dbReference type="ARBA" id="ARBA00042178"/>
    </source>
</evidence>
<keyword evidence="2" id="KW-0677">Repeat</keyword>
<evidence type="ECO:0000313" key="8">
    <source>
        <dbReference type="EMBL" id="PKA50047.1"/>
    </source>
</evidence>
<dbReference type="SUPFAM" id="SSF48371">
    <property type="entry name" value="ARM repeat"/>
    <property type="match status" value="1"/>
</dbReference>
<evidence type="ECO:0000259" key="7">
    <source>
        <dbReference type="Pfam" id="PF08623"/>
    </source>
</evidence>
<dbReference type="OrthoDB" id="6260732at2759"/>
<evidence type="ECO:0000256" key="4">
    <source>
        <dbReference type="ARBA" id="ARBA00040131"/>
    </source>
</evidence>
<comment type="similarity">
    <text evidence="1">Belongs to the CAND family.</text>
</comment>
<dbReference type="PANTHER" id="PTHR12696">
    <property type="entry name" value="TIP120"/>
    <property type="match status" value="1"/>
</dbReference>
<dbReference type="InterPro" id="IPR011989">
    <property type="entry name" value="ARM-like"/>
</dbReference>
<dbReference type="FunFam" id="1.25.10.10:FF:000242">
    <property type="entry name" value="Cullin-associated NEDD8-dissociated protein 1"/>
    <property type="match status" value="1"/>
</dbReference>
<dbReference type="InterPro" id="IPR039852">
    <property type="entry name" value="CAND1/CAND2"/>
</dbReference>
<evidence type="ECO:0000256" key="3">
    <source>
        <dbReference type="ARBA" id="ARBA00022786"/>
    </source>
</evidence>
<keyword evidence="9" id="KW-1185">Reference proteome</keyword>
<dbReference type="InterPro" id="IPR013932">
    <property type="entry name" value="TATA-bd_TIP120"/>
</dbReference>
<feature type="domain" description="TATA-binding protein interacting (TIP20)" evidence="7">
    <location>
        <begin position="1041"/>
        <end position="1202"/>
    </location>
</feature>
<dbReference type="InterPro" id="IPR016024">
    <property type="entry name" value="ARM-type_fold"/>
</dbReference>
<dbReference type="Pfam" id="PF08623">
    <property type="entry name" value="TIP120"/>
    <property type="match status" value="1"/>
</dbReference>
<reference evidence="8 9" key="1">
    <citation type="journal article" date="2017" name="Nature">
        <title>The Apostasia genome and the evolution of orchids.</title>
        <authorList>
            <person name="Zhang G.Q."/>
            <person name="Liu K.W."/>
            <person name="Li Z."/>
            <person name="Lohaus R."/>
            <person name="Hsiao Y.Y."/>
            <person name="Niu S.C."/>
            <person name="Wang J.Y."/>
            <person name="Lin Y.C."/>
            <person name="Xu Q."/>
            <person name="Chen L.J."/>
            <person name="Yoshida K."/>
            <person name="Fujiwara S."/>
            <person name="Wang Z.W."/>
            <person name="Zhang Y.Q."/>
            <person name="Mitsuda N."/>
            <person name="Wang M."/>
            <person name="Liu G.H."/>
            <person name="Pecoraro L."/>
            <person name="Huang H.X."/>
            <person name="Xiao X.J."/>
            <person name="Lin M."/>
            <person name="Wu X.Y."/>
            <person name="Wu W.L."/>
            <person name="Chen Y.Y."/>
            <person name="Chang S.B."/>
            <person name="Sakamoto S."/>
            <person name="Ohme-Takagi M."/>
            <person name="Yagi M."/>
            <person name="Zeng S.J."/>
            <person name="Shen C.Y."/>
            <person name="Yeh C.M."/>
            <person name="Luo Y.B."/>
            <person name="Tsai W.C."/>
            <person name="Van de Peer Y."/>
            <person name="Liu Z.J."/>
        </authorList>
    </citation>
    <scope>NUCLEOTIDE SEQUENCE [LARGE SCALE GENOMIC DNA]</scope>
    <source>
        <strain evidence="9">cv. Shenzhen</strain>
        <tissue evidence="8">Stem</tissue>
    </source>
</reference>
<evidence type="ECO:0000256" key="6">
    <source>
        <dbReference type="SAM" id="MobiDB-lite"/>
    </source>
</evidence>
<dbReference type="Proteomes" id="UP000236161">
    <property type="component" value="Unassembled WGS sequence"/>
</dbReference>
<dbReference type="STRING" id="1088818.A0A2I0A3C0"/>
<evidence type="ECO:0000256" key="2">
    <source>
        <dbReference type="ARBA" id="ARBA00022737"/>
    </source>
</evidence>
<proteinExistence type="inferred from homology"/>
<gene>
    <name evidence="8" type="primary">CAND1</name>
    <name evidence="8" type="ORF">AXF42_Ash020832</name>
</gene>
<accession>A0A2I0A3C0</accession>
<evidence type="ECO:0000313" key="9">
    <source>
        <dbReference type="Proteomes" id="UP000236161"/>
    </source>
</evidence>
<evidence type="ECO:0000256" key="1">
    <source>
        <dbReference type="ARBA" id="ARBA00007657"/>
    </source>
</evidence>
<name>A0A2I0A3C0_9ASPA</name>
<dbReference type="Pfam" id="PF25782">
    <property type="entry name" value="TPR_CAND1"/>
    <property type="match status" value="1"/>
</dbReference>
<dbReference type="Gene3D" id="1.25.10.10">
    <property type="entry name" value="Leucine-rich Repeat Variant"/>
    <property type="match status" value="1"/>
</dbReference>
<protein>
    <recommendedName>
        <fullName evidence="4">Cullin-associated NEDD8-dissociated protein 1</fullName>
    </recommendedName>
    <alternativeName>
        <fullName evidence="5">Cullin-associated and neddylation-dissociated protein 1</fullName>
    </alternativeName>
</protein>